<dbReference type="EMBL" id="BKCJ010309373">
    <property type="protein sequence ID" value="GEZ68129.1"/>
    <property type="molecule type" value="Genomic_DNA"/>
</dbReference>
<organism evidence="2">
    <name type="scientific">Tanacetum cinerariifolium</name>
    <name type="common">Dalmatian daisy</name>
    <name type="synonym">Chrysanthemum cinerariifolium</name>
    <dbReference type="NCBI Taxonomy" id="118510"/>
    <lineage>
        <taxon>Eukaryota</taxon>
        <taxon>Viridiplantae</taxon>
        <taxon>Streptophyta</taxon>
        <taxon>Embryophyta</taxon>
        <taxon>Tracheophyta</taxon>
        <taxon>Spermatophyta</taxon>
        <taxon>Magnoliopsida</taxon>
        <taxon>eudicotyledons</taxon>
        <taxon>Gunneridae</taxon>
        <taxon>Pentapetalae</taxon>
        <taxon>asterids</taxon>
        <taxon>campanulids</taxon>
        <taxon>Asterales</taxon>
        <taxon>Asteraceae</taxon>
        <taxon>Asteroideae</taxon>
        <taxon>Anthemideae</taxon>
        <taxon>Anthemidinae</taxon>
        <taxon>Tanacetum</taxon>
    </lineage>
</organism>
<reference evidence="2" key="1">
    <citation type="journal article" date="2019" name="Sci. Rep.">
        <title>Draft genome of Tanacetum cinerariifolium, the natural source of mosquito coil.</title>
        <authorList>
            <person name="Yamashiro T."/>
            <person name="Shiraishi A."/>
            <person name="Satake H."/>
            <person name="Nakayama K."/>
        </authorList>
    </citation>
    <scope>NUCLEOTIDE SEQUENCE</scope>
</reference>
<dbReference type="AlphaFoldDB" id="A0A699IPD7"/>
<sequence length="159" mass="18914">MLQQQYELDCKEKLERMDREMAARVDLINSQMDTRGMDLPHKTLRPSSSSSSRSRYKRYTKEEVHARTHCDCPLPIKMQVAWTITNPERRLKGCSIFDEDENVTFMVFSMMNYQVIITKSCFSISMKKTNVEEEPGKERVQEQEEIQHHMKGVFWKWVN</sequence>
<name>A0A699IPD7_TANCI</name>
<evidence type="ECO:0000256" key="1">
    <source>
        <dbReference type="SAM" id="MobiDB-lite"/>
    </source>
</evidence>
<feature type="region of interest" description="Disordered" evidence="1">
    <location>
        <begin position="35"/>
        <end position="57"/>
    </location>
</feature>
<protein>
    <submittedName>
        <fullName evidence="2">Uncharacterized protein</fullName>
    </submittedName>
</protein>
<evidence type="ECO:0000313" key="2">
    <source>
        <dbReference type="EMBL" id="GEZ68129.1"/>
    </source>
</evidence>
<proteinExistence type="predicted"/>
<comment type="caution">
    <text evidence="2">The sequence shown here is derived from an EMBL/GenBank/DDBJ whole genome shotgun (WGS) entry which is preliminary data.</text>
</comment>
<gene>
    <name evidence="2" type="ORF">Tci_540102</name>
</gene>
<accession>A0A699IPD7</accession>